<feature type="region of interest" description="Disordered" evidence="1">
    <location>
        <begin position="1"/>
        <end position="27"/>
    </location>
</feature>
<proteinExistence type="predicted"/>
<evidence type="ECO:0000313" key="2">
    <source>
        <dbReference type="EMBL" id="KAF3325094.1"/>
    </source>
</evidence>
<dbReference type="OrthoDB" id="770435at2759"/>
<protein>
    <submittedName>
        <fullName evidence="2">Uncharacterized protein</fullName>
    </submittedName>
</protein>
<feature type="compositionally biased region" description="Low complexity" evidence="1">
    <location>
        <begin position="1"/>
        <end position="17"/>
    </location>
</feature>
<name>A0A833VIG7_9POAL</name>
<dbReference type="AlphaFoldDB" id="A0A833VIG7"/>
<organism evidence="2 3">
    <name type="scientific">Carex littledalei</name>
    <dbReference type="NCBI Taxonomy" id="544730"/>
    <lineage>
        <taxon>Eukaryota</taxon>
        <taxon>Viridiplantae</taxon>
        <taxon>Streptophyta</taxon>
        <taxon>Embryophyta</taxon>
        <taxon>Tracheophyta</taxon>
        <taxon>Spermatophyta</taxon>
        <taxon>Magnoliopsida</taxon>
        <taxon>Liliopsida</taxon>
        <taxon>Poales</taxon>
        <taxon>Cyperaceae</taxon>
        <taxon>Cyperoideae</taxon>
        <taxon>Cariceae</taxon>
        <taxon>Carex</taxon>
        <taxon>Carex subgen. Euthyceras</taxon>
    </lineage>
</organism>
<sequence length="126" mass="13701">MTSLGSSPHATPMAASSSPPPPHEYPSAAKISDSICFPQYTASLKCTLHFPPLSLSRFSWFLPFQGENNQISCLLDLIVVTRFLVSSMNCTNLSPEMIEICQGSLNGIIQGFLETVSEDSISDFIL</sequence>
<evidence type="ECO:0000256" key="1">
    <source>
        <dbReference type="SAM" id="MobiDB-lite"/>
    </source>
</evidence>
<dbReference type="EMBL" id="SWLB01000021">
    <property type="protein sequence ID" value="KAF3325094.1"/>
    <property type="molecule type" value="Genomic_DNA"/>
</dbReference>
<keyword evidence="3" id="KW-1185">Reference proteome</keyword>
<reference evidence="2" key="1">
    <citation type="submission" date="2020-01" db="EMBL/GenBank/DDBJ databases">
        <title>Genome sequence of Kobresia littledalei, the first chromosome-level genome in the family Cyperaceae.</title>
        <authorList>
            <person name="Qu G."/>
        </authorList>
    </citation>
    <scope>NUCLEOTIDE SEQUENCE</scope>
    <source>
        <strain evidence="2">C.B.Clarke</strain>
        <tissue evidence="2">Leaf</tissue>
    </source>
</reference>
<dbReference type="Proteomes" id="UP000623129">
    <property type="component" value="Unassembled WGS sequence"/>
</dbReference>
<evidence type="ECO:0000313" key="3">
    <source>
        <dbReference type="Proteomes" id="UP000623129"/>
    </source>
</evidence>
<comment type="caution">
    <text evidence="2">The sequence shown here is derived from an EMBL/GenBank/DDBJ whole genome shotgun (WGS) entry which is preliminary data.</text>
</comment>
<dbReference type="PANTHER" id="PTHR48150:SF1">
    <property type="entry name" value="COX19 FAMILY PROTEIN (CHCH MOTIF)"/>
    <property type="match status" value="1"/>
</dbReference>
<gene>
    <name evidence="2" type="ORF">FCM35_KLT11251</name>
</gene>
<dbReference type="PANTHER" id="PTHR48150">
    <property type="entry name" value="CYTOCHROME C OXIDASE-ASSEMBLY FACTOR COX23, MITOCHONDRIAL"/>
    <property type="match status" value="1"/>
</dbReference>
<accession>A0A833VIG7</accession>